<feature type="region of interest" description="Disordered" evidence="1">
    <location>
        <begin position="216"/>
        <end position="235"/>
    </location>
</feature>
<protein>
    <submittedName>
        <fullName evidence="2">Uncharacterized protein</fullName>
    </submittedName>
</protein>
<dbReference type="Proteomes" id="UP001159641">
    <property type="component" value="Unassembled WGS sequence"/>
</dbReference>
<organism evidence="2 3">
    <name type="scientific">Eschrichtius robustus</name>
    <name type="common">California gray whale</name>
    <name type="synonym">Eschrichtius gibbosus</name>
    <dbReference type="NCBI Taxonomy" id="9764"/>
    <lineage>
        <taxon>Eukaryota</taxon>
        <taxon>Metazoa</taxon>
        <taxon>Chordata</taxon>
        <taxon>Craniata</taxon>
        <taxon>Vertebrata</taxon>
        <taxon>Euteleostomi</taxon>
        <taxon>Mammalia</taxon>
        <taxon>Eutheria</taxon>
        <taxon>Laurasiatheria</taxon>
        <taxon>Artiodactyla</taxon>
        <taxon>Whippomorpha</taxon>
        <taxon>Cetacea</taxon>
        <taxon>Mysticeti</taxon>
        <taxon>Eschrichtiidae</taxon>
        <taxon>Eschrichtius</taxon>
    </lineage>
</organism>
<comment type="caution">
    <text evidence="2">The sequence shown here is derived from an EMBL/GenBank/DDBJ whole genome shotgun (WGS) entry which is preliminary data.</text>
</comment>
<dbReference type="EMBL" id="JAIQCJ010001090">
    <property type="protein sequence ID" value="KAJ8792405.1"/>
    <property type="molecule type" value="Genomic_DNA"/>
</dbReference>
<keyword evidence="3" id="KW-1185">Reference proteome</keyword>
<proteinExistence type="predicted"/>
<feature type="region of interest" description="Disordered" evidence="1">
    <location>
        <begin position="118"/>
        <end position="142"/>
    </location>
</feature>
<reference evidence="2 3" key="1">
    <citation type="submission" date="2022-11" db="EMBL/GenBank/DDBJ databases">
        <title>Whole genome sequence of Eschrichtius robustus ER-17-0199.</title>
        <authorList>
            <person name="Bruniche-Olsen A."/>
            <person name="Black A.N."/>
            <person name="Fields C.J."/>
            <person name="Walden K."/>
            <person name="Dewoody J.A."/>
        </authorList>
    </citation>
    <scope>NUCLEOTIDE SEQUENCE [LARGE SCALE GENOMIC DNA]</scope>
    <source>
        <strain evidence="2">ER-17-0199</strain>
        <tissue evidence="2">Blubber</tissue>
    </source>
</reference>
<sequence length="251" mass="26838">MHFLLRRSSGCCPPLPRGENCVWARLTAPSGACGKLTGISDPVTIKTSGSRFGSWMTDPLAPEGDNRHASSLFPDLIPWSAGREFWTEGAGYRLQTREMTGSGILGVKLVCTVLGSGGPPPGPEASDGTRAPEAMLSSPQAVSLPRETKTLRRVPLTVDPSKVRHPPSLLQPCFRCRSPRPAHIRHCSPPPQPGAPRSFPQDDGHRELQPAWSVALRSPAPGGQGTSSHHLENRRRMATWATRAILAGGGG</sequence>
<dbReference type="AlphaFoldDB" id="A0AB34HNI9"/>
<gene>
    <name evidence="2" type="ORF">J1605_019624</name>
</gene>
<feature type="region of interest" description="Disordered" evidence="1">
    <location>
        <begin position="184"/>
        <end position="205"/>
    </location>
</feature>
<evidence type="ECO:0000256" key="1">
    <source>
        <dbReference type="SAM" id="MobiDB-lite"/>
    </source>
</evidence>
<evidence type="ECO:0000313" key="3">
    <source>
        <dbReference type="Proteomes" id="UP001159641"/>
    </source>
</evidence>
<name>A0AB34HNI9_ESCRO</name>
<evidence type="ECO:0000313" key="2">
    <source>
        <dbReference type="EMBL" id="KAJ8792405.1"/>
    </source>
</evidence>
<accession>A0AB34HNI9</accession>